<evidence type="ECO:0000313" key="1">
    <source>
        <dbReference type="EMBL" id="PJZ24182.1"/>
    </source>
</evidence>
<keyword evidence="2" id="KW-1185">Reference proteome</keyword>
<name>A0A2M9X9F2_9LEPT</name>
<dbReference type="OrthoDB" id="333920at2"/>
<comment type="caution">
    <text evidence="1">The sequence shown here is derived from an EMBL/GenBank/DDBJ whole genome shotgun (WGS) entry which is preliminary data.</text>
</comment>
<dbReference type="Proteomes" id="UP000232196">
    <property type="component" value="Unassembled WGS sequence"/>
</dbReference>
<proteinExistence type="predicted"/>
<protein>
    <submittedName>
        <fullName evidence="1">Uncharacterized protein</fullName>
    </submittedName>
</protein>
<organism evidence="1 2">
    <name type="scientific">Leptospira hartskeerlii</name>
    <dbReference type="NCBI Taxonomy" id="2023177"/>
    <lineage>
        <taxon>Bacteria</taxon>
        <taxon>Pseudomonadati</taxon>
        <taxon>Spirochaetota</taxon>
        <taxon>Spirochaetia</taxon>
        <taxon>Leptospirales</taxon>
        <taxon>Leptospiraceae</taxon>
        <taxon>Leptospira</taxon>
    </lineage>
</organism>
<dbReference type="RefSeq" id="WP_100708098.1">
    <property type="nucleotide sequence ID" value="NZ_NPDL01000001.1"/>
</dbReference>
<gene>
    <name evidence="1" type="ORF">CH357_17725</name>
</gene>
<reference evidence="1 2" key="1">
    <citation type="submission" date="2017-07" db="EMBL/GenBank/DDBJ databases">
        <title>Leptospira spp. isolated from tropical soils.</title>
        <authorList>
            <person name="Thibeaux R."/>
            <person name="Iraola G."/>
            <person name="Ferres I."/>
            <person name="Bierque E."/>
            <person name="Girault D."/>
            <person name="Soupe-Gilbert M.-E."/>
            <person name="Picardeau M."/>
            <person name="Goarant C."/>
        </authorList>
    </citation>
    <scope>NUCLEOTIDE SEQUENCE [LARGE SCALE GENOMIC DNA]</scope>
    <source>
        <strain evidence="1 2">MCA1-C-A1</strain>
    </source>
</reference>
<dbReference type="EMBL" id="NPDN01000010">
    <property type="protein sequence ID" value="PJZ24182.1"/>
    <property type="molecule type" value="Genomic_DNA"/>
</dbReference>
<accession>A0A2M9X9F2</accession>
<evidence type="ECO:0000313" key="2">
    <source>
        <dbReference type="Proteomes" id="UP000232196"/>
    </source>
</evidence>
<dbReference type="AlphaFoldDB" id="A0A2M9X9F2"/>
<sequence length="225" mass="26074">MTLPKLSSNSNIVKFVGLKKFFRSHETGVSRERIEDFKKFNKLINYGGDEVAFDILGSLNFGQATTDSDTDIVMYTRCEESRMGECGLENCYKISLFKHMFLNLVTFEHNSQAYKLEIVDCINLNQLEKDIKDKNAESALLIRFCFYRSICRGVNRRLLHKYENMISENLPLWEKISESLEECFEGIIKSSQHTYSFHKYAGRLADKGIKLPGSMAEKIKDYLKQ</sequence>